<keyword evidence="1" id="KW-0812">Transmembrane</keyword>
<evidence type="ECO:0000313" key="3">
    <source>
        <dbReference type="Proteomes" id="UP000256829"/>
    </source>
</evidence>
<evidence type="ECO:0000256" key="1">
    <source>
        <dbReference type="SAM" id="Phobius"/>
    </source>
</evidence>
<dbReference type="AlphaFoldDB" id="A0A3D8VHB9"/>
<feature type="transmembrane region" description="Helical" evidence="1">
    <location>
        <begin position="12"/>
        <end position="34"/>
    </location>
</feature>
<sequence length="169" mass="17937">MSLAVKFRNPVMWMVIGLPLLSIVAGVGLVVVALRSGGDDAVIDTVQRTAQIQTTELGPDERARSMKLSAVLHVDAKGVDLLPVGGGFANGDVPRDVPLSLTLSHPSDASRDVRVELKPSELGWHADLALETGHDWLLQLTPADAQWRLRGRLVAGQGAAHLAPAFTGE</sequence>
<keyword evidence="3" id="KW-1185">Reference proteome</keyword>
<proteinExistence type="predicted"/>
<keyword evidence="1" id="KW-1133">Transmembrane helix</keyword>
<dbReference type="InterPro" id="IPR008620">
    <property type="entry name" value="FixH"/>
</dbReference>
<accession>A0A3D8VHB9</accession>
<gene>
    <name evidence="2" type="ORF">DX912_04350</name>
</gene>
<dbReference type="Pfam" id="PF05751">
    <property type="entry name" value="FixH"/>
    <property type="match status" value="1"/>
</dbReference>
<dbReference type="RefSeq" id="WP_115841250.1">
    <property type="nucleotide sequence ID" value="NZ_QTJR01000002.1"/>
</dbReference>
<keyword evidence="1" id="KW-0472">Membrane</keyword>
<dbReference type="EMBL" id="QTJR01000002">
    <property type="protein sequence ID" value="RDY68735.1"/>
    <property type="molecule type" value="Genomic_DNA"/>
</dbReference>
<reference evidence="2 3" key="1">
    <citation type="submission" date="2018-08" db="EMBL/GenBank/DDBJ databases">
        <title>Lysobacter soli KCTC 22011, whole genome shotgun sequence.</title>
        <authorList>
            <person name="Zhang X."/>
            <person name="Feng G."/>
            <person name="Zhu H."/>
        </authorList>
    </citation>
    <scope>NUCLEOTIDE SEQUENCE [LARGE SCALE GENOMIC DNA]</scope>
    <source>
        <strain evidence="2 3">KCTC 22011</strain>
    </source>
</reference>
<dbReference type="Proteomes" id="UP000256829">
    <property type="component" value="Unassembled WGS sequence"/>
</dbReference>
<comment type="caution">
    <text evidence="2">The sequence shown here is derived from an EMBL/GenBank/DDBJ whole genome shotgun (WGS) entry which is preliminary data.</text>
</comment>
<organism evidence="2 3">
    <name type="scientific">Lysobacter soli</name>
    <dbReference type="NCBI Taxonomy" id="453783"/>
    <lineage>
        <taxon>Bacteria</taxon>
        <taxon>Pseudomonadati</taxon>
        <taxon>Pseudomonadota</taxon>
        <taxon>Gammaproteobacteria</taxon>
        <taxon>Lysobacterales</taxon>
        <taxon>Lysobacteraceae</taxon>
        <taxon>Lysobacter</taxon>
    </lineage>
</organism>
<name>A0A3D8VHB9_9GAMM</name>
<evidence type="ECO:0000313" key="2">
    <source>
        <dbReference type="EMBL" id="RDY68735.1"/>
    </source>
</evidence>
<protein>
    <submittedName>
        <fullName evidence="2">Nitrogen fixation protein FixH</fullName>
    </submittedName>
</protein>